<organism evidence="1 2">
    <name type="scientific">Raoultella ornithinolytica</name>
    <name type="common">Klebsiella ornithinolytica</name>
    <dbReference type="NCBI Taxonomy" id="54291"/>
    <lineage>
        <taxon>Bacteria</taxon>
        <taxon>Pseudomonadati</taxon>
        <taxon>Pseudomonadota</taxon>
        <taxon>Gammaproteobacteria</taxon>
        <taxon>Enterobacterales</taxon>
        <taxon>Enterobacteriaceae</taxon>
        <taxon>Klebsiella/Raoultella group</taxon>
        <taxon>Raoultella</taxon>
    </lineage>
</organism>
<dbReference type="AlphaFoldDB" id="A0A6S4Y662"/>
<accession>A0A6S4Y662</accession>
<name>A0A6S4Y662_RAOOR</name>
<dbReference type="Proteomes" id="UP000229713">
    <property type="component" value="Unassembled WGS sequence"/>
</dbReference>
<sequence length="63" mass="6691">MLTSAPDASAIIETFPTLFSRMQAQPVAEVKPSVRLNMLSKIAMHVGAENAGPFAGIVGLNRH</sequence>
<protein>
    <submittedName>
        <fullName evidence="1">Uncharacterized protein</fullName>
    </submittedName>
</protein>
<reference evidence="1 2" key="1">
    <citation type="submission" date="2017-07" db="EMBL/GenBank/DDBJ databases">
        <title>Raoultella ornithinolytica strain HH3 draft genome.</title>
        <authorList>
            <person name="Duceppe M.-O."/>
            <person name="Huang H."/>
            <person name="Phipps-Todd B."/>
        </authorList>
    </citation>
    <scope>NUCLEOTIDE SEQUENCE [LARGE SCALE GENOMIC DNA]</scope>
    <source>
        <strain evidence="1 2">HH3</strain>
    </source>
</reference>
<dbReference type="EMBL" id="NKYI01000011">
    <property type="protein sequence ID" value="PIK90045.1"/>
    <property type="molecule type" value="Genomic_DNA"/>
</dbReference>
<dbReference type="RefSeq" id="WP_015585079.1">
    <property type="nucleotide sequence ID" value="NZ_AP021983.1"/>
</dbReference>
<proteinExistence type="predicted"/>
<evidence type="ECO:0000313" key="1">
    <source>
        <dbReference type="EMBL" id="PIK90045.1"/>
    </source>
</evidence>
<evidence type="ECO:0000313" key="2">
    <source>
        <dbReference type="Proteomes" id="UP000229713"/>
    </source>
</evidence>
<comment type="caution">
    <text evidence="1">The sequence shown here is derived from an EMBL/GenBank/DDBJ whole genome shotgun (WGS) entry which is preliminary data.</text>
</comment>
<gene>
    <name evidence="1" type="ORF">CFY86_04585</name>
</gene>